<feature type="non-terminal residue" evidence="3">
    <location>
        <position position="357"/>
    </location>
</feature>
<dbReference type="PATRIC" id="fig|1469144.9.peg.4739"/>
<keyword evidence="2" id="KW-0732">Signal</keyword>
<reference evidence="4" key="1">
    <citation type="submission" date="2015-02" db="EMBL/GenBank/DDBJ databases">
        <title>Physiological reanalysis, assessment of diazotrophy, and genome sequences of multiple isolates of Streptomyces thermoautotrophicus.</title>
        <authorList>
            <person name="MacKellar D.C."/>
            <person name="Lieber L."/>
            <person name="Norman J."/>
            <person name="Bolger A."/>
            <person name="Tobin C."/>
            <person name="Murray J.W."/>
            <person name="Friesen M."/>
            <person name="Prell J."/>
        </authorList>
    </citation>
    <scope>NUCLEOTIDE SEQUENCE [LARGE SCALE GENOMIC DNA]</scope>
    <source>
        <strain evidence="4">UBT1</strain>
    </source>
</reference>
<feature type="compositionally biased region" description="Polar residues" evidence="1">
    <location>
        <begin position="346"/>
        <end position="357"/>
    </location>
</feature>
<evidence type="ECO:0000256" key="2">
    <source>
        <dbReference type="SAM" id="SignalP"/>
    </source>
</evidence>
<dbReference type="EMBL" id="JYIK01000535">
    <property type="protein sequence ID" value="KWX10318.1"/>
    <property type="molecule type" value="Genomic_DNA"/>
</dbReference>
<dbReference type="Proteomes" id="UP000070598">
    <property type="component" value="Unassembled WGS sequence"/>
</dbReference>
<proteinExistence type="predicted"/>
<name>A0A132NJQ1_9ACTN</name>
<accession>A0A132NJQ1</accession>
<organism evidence="3 4">
    <name type="scientific">Carbonactinospora thermoautotrophica</name>
    <dbReference type="NCBI Taxonomy" id="1469144"/>
    <lineage>
        <taxon>Bacteria</taxon>
        <taxon>Bacillati</taxon>
        <taxon>Actinomycetota</taxon>
        <taxon>Actinomycetes</taxon>
        <taxon>Kitasatosporales</taxon>
        <taxon>Carbonactinosporaceae</taxon>
        <taxon>Carbonactinospora</taxon>
    </lineage>
</organism>
<dbReference type="AlphaFoldDB" id="A0A132NJQ1"/>
<feature type="chain" id="PRO_5007452942" evidence="2">
    <location>
        <begin position="22"/>
        <end position="357"/>
    </location>
</feature>
<gene>
    <name evidence="3" type="ORF">TR74_04325</name>
</gene>
<evidence type="ECO:0000313" key="3">
    <source>
        <dbReference type="EMBL" id="KWX10318.1"/>
    </source>
</evidence>
<sequence>MAATTMTIPALTLVSGSTAVAAGERVEVQFPQALGVEAAPAEFLAKIDSSQERTARLFFTLTTGAKKVAADTFDLEYFDARTGTWKSVALESGGAGRLVGATPAAPLRAGNQQMRFRLAVHEVTDPTQYKSFMVGGLTVRTELRGADDSVGAPLAQDTDKVAFAEPQLSLTGLPSRIPTDGAPTEFAVRLKNPTGSWYGPVGLSVRVQQAGDLVENARLEWYNPKLALWQKALPKGEDFEILGATDDFMLPGGYDGTQKLRLTLPSSAAVPGTGEVVAVLYDLGSGGRVLAATGKSVQIVPGAKTGDDDVQLVYDDGRQRADQPAEIEIDNTPTLSPADLAEASSREPSSLDAQRVA</sequence>
<comment type="caution">
    <text evidence="3">The sequence shown here is derived from an EMBL/GenBank/DDBJ whole genome shotgun (WGS) entry which is preliminary data.</text>
</comment>
<evidence type="ECO:0000313" key="4">
    <source>
        <dbReference type="Proteomes" id="UP000070598"/>
    </source>
</evidence>
<feature type="region of interest" description="Disordered" evidence="1">
    <location>
        <begin position="317"/>
        <end position="357"/>
    </location>
</feature>
<feature type="signal peptide" evidence="2">
    <location>
        <begin position="1"/>
        <end position="21"/>
    </location>
</feature>
<protein>
    <submittedName>
        <fullName evidence="3">Uncharacterized protein</fullName>
    </submittedName>
</protein>
<evidence type="ECO:0000256" key="1">
    <source>
        <dbReference type="SAM" id="MobiDB-lite"/>
    </source>
</evidence>